<keyword evidence="7" id="KW-1185">Reference proteome</keyword>
<evidence type="ECO:0000256" key="4">
    <source>
        <dbReference type="ARBA" id="ARBA00023136"/>
    </source>
</evidence>
<dbReference type="AlphaFoldDB" id="A0A371CII4"/>
<reference evidence="6 7" key="1">
    <citation type="journal article" date="2018" name="Biotechnol. Biofuels">
        <title>Integrative visual omics of the white-rot fungus Polyporus brumalis exposes the biotechnological potential of its oxidative enzymes for delignifying raw plant biomass.</title>
        <authorList>
            <person name="Miyauchi S."/>
            <person name="Rancon A."/>
            <person name="Drula E."/>
            <person name="Hage H."/>
            <person name="Chaduli D."/>
            <person name="Favel A."/>
            <person name="Grisel S."/>
            <person name="Henrissat B."/>
            <person name="Herpoel-Gimbert I."/>
            <person name="Ruiz-Duenas F.J."/>
            <person name="Chevret D."/>
            <person name="Hainaut M."/>
            <person name="Lin J."/>
            <person name="Wang M."/>
            <person name="Pangilinan J."/>
            <person name="Lipzen A."/>
            <person name="Lesage-Meessen L."/>
            <person name="Navarro D."/>
            <person name="Riley R."/>
            <person name="Grigoriev I.V."/>
            <person name="Zhou S."/>
            <person name="Raouche S."/>
            <person name="Rosso M.N."/>
        </authorList>
    </citation>
    <scope>NUCLEOTIDE SEQUENCE [LARGE SCALE GENOMIC DNA]</scope>
    <source>
        <strain evidence="6 7">BRFM 1820</strain>
    </source>
</reference>
<dbReference type="Gene3D" id="2.60.120.260">
    <property type="entry name" value="Galactose-binding domain-like"/>
    <property type="match status" value="1"/>
</dbReference>
<accession>A0A371CII4</accession>
<evidence type="ECO:0000256" key="2">
    <source>
        <dbReference type="ARBA" id="ARBA00022692"/>
    </source>
</evidence>
<dbReference type="InterPro" id="IPR012919">
    <property type="entry name" value="SUN_dom"/>
</dbReference>
<dbReference type="PANTHER" id="PTHR12911:SF8">
    <property type="entry name" value="KLAROID PROTEIN-RELATED"/>
    <property type="match status" value="1"/>
</dbReference>
<proteinExistence type="predicted"/>
<dbReference type="InterPro" id="IPR045119">
    <property type="entry name" value="SUN1-5"/>
</dbReference>
<evidence type="ECO:0000313" key="6">
    <source>
        <dbReference type="EMBL" id="RDX40102.1"/>
    </source>
</evidence>
<feature type="non-terminal residue" evidence="6">
    <location>
        <position position="1"/>
    </location>
</feature>
<evidence type="ECO:0000313" key="7">
    <source>
        <dbReference type="Proteomes" id="UP000256964"/>
    </source>
</evidence>
<dbReference type="GO" id="GO:0034993">
    <property type="term" value="C:meiotic nuclear membrane microtubule tethering complex"/>
    <property type="evidence" value="ECO:0007669"/>
    <property type="project" value="TreeGrafter"/>
</dbReference>
<comment type="subcellular location">
    <subcellularLocation>
        <location evidence="1">Membrane</location>
    </subcellularLocation>
</comment>
<keyword evidence="4" id="KW-0472">Membrane</keyword>
<keyword evidence="2" id="KW-0812">Transmembrane</keyword>
<dbReference type="PANTHER" id="PTHR12911">
    <property type="entry name" value="SAD1/UNC-84-LIKE PROTEIN-RELATED"/>
    <property type="match status" value="1"/>
</dbReference>
<dbReference type="GO" id="GO:0043495">
    <property type="term" value="F:protein-membrane adaptor activity"/>
    <property type="evidence" value="ECO:0007669"/>
    <property type="project" value="TreeGrafter"/>
</dbReference>
<keyword evidence="3" id="KW-1133">Transmembrane helix</keyword>
<gene>
    <name evidence="6" type="ORF">OH76DRAFT_1299112</name>
</gene>
<name>A0A371CII4_9APHY</name>
<protein>
    <submittedName>
        <fullName evidence="6">Sad1/UNC-like protein</fullName>
    </submittedName>
</protein>
<feature type="domain" description="SUN" evidence="5">
    <location>
        <begin position="1"/>
        <end position="187"/>
    </location>
</feature>
<dbReference type="PROSITE" id="PS51469">
    <property type="entry name" value="SUN"/>
    <property type="match status" value="1"/>
</dbReference>
<organism evidence="6 7">
    <name type="scientific">Lentinus brumalis</name>
    <dbReference type="NCBI Taxonomy" id="2498619"/>
    <lineage>
        <taxon>Eukaryota</taxon>
        <taxon>Fungi</taxon>
        <taxon>Dikarya</taxon>
        <taxon>Basidiomycota</taxon>
        <taxon>Agaricomycotina</taxon>
        <taxon>Agaricomycetes</taxon>
        <taxon>Polyporales</taxon>
        <taxon>Polyporaceae</taxon>
        <taxon>Lentinus</taxon>
    </lineage>
</organism>
<dbReference type="EMBL" id="KZ857587">
    <property type="protein sequence ID" value="RDX40102.1"/>
    <property type="molecule type" value="Genomic_DNA"/>
</dbReference>
<evidence type="ECO:0000259" key="5">
    <source>
        <dbReference type="PROSITE" id="PS51469"/>
    </source>
</evidence>
<dbReference type="OrthoDB" id="342281at2759"/>
<dbReference type="Pfam" id="PF07738">
    <property type="entry name" value="Sad1_UNC"/>
    <property type="match status" value="2"/>
</dbReference>
<evidence type="ECO:0000256" key="3">
    <source>
        <dbReference type="ARBA" id="ARBA00022989"/>
    </source>
</evidence>
<feature type="non-terminal residue" evidence="6">
    <location>
        <position position="187"/>
    </location>
</feature>
<evidence type="ECO:0000256" key="1">
    <source>
        <dbReference type="ARBA" id="ARBA00004370"/>
    </source>
</evidence>
<sequence>GLRDYALKANGGRVARQLTSGNRGFLASRDDDPSVAIDDDVHAGRCWSFSLLPCQLGIRLPHMLYPSHVTVEHIPKSLVADIGQAPRNMTLWGVVDGRGNTEIFERLMVSGLPGSGQQTPPIARDLLWAPLASFSYDIDDNNPVQTFPVSSPMVGSGMMFGVVAIEVLDNWGSDTTCLYRVRIHGRP</sequence>
<dbReference type="Proteomes" id="UP000256964">
    <property type="component" value="Unassembled WGS sequence"/>
</dbReference>